<keyword evidence="6" id="KW-1185">Reference proteome</keyword>
<reference evidence="5 6" key="1">
    <citation type="submission" date="2018-07" db="EMBL/GenBank/DDBJ databases">
        <title>Rhodosalinus sp. strain E84T genomic sequence and assembly.</title>
        <authorList>
            <person name="Liu Z.-W."/>
            <person name="Lu D.-C."/>
        </authorList>
    </citation>
    <scope>NUCLEOTIDE SEQUENCE [LARGE SCALE GENOMIC DNA]</scope>
    <source>
        <strain evidence="5 6">E84</strain>
    </source>
</reference>
<dbReference type="AlphaFoldDB" id="A0A365U9N0"/>
<dbReference type="Pfam" id="PF01408">
    <property type="entry name" value="GFO_IDH_MocA"/>
    <property type="match status" value="1"/>
</dbReference>
<protein>
    <submittedName>
        <fullName evidence="5">Oxidoreductase</fullName>
    </submittedName>
</protein>
<comment type="caution">
    <text evidence="5">The sequence shown here is derived from an EMBL/GenBank/DDBJ whole genome shotgun (WGS) entry which is preliminary data.</text>
</comment>
<feature type="domain" description="Gfo/Idh/MocA-like oxidoreductase N-terminal" evidence="4">
    <location>
        <begin position="7"/>
        <end position="124"/>
    </location>
</feature>
<dbReference type="InterPro" id="IPR051317">
    <property type="entry name" value="Gfo/Idh/MocA_oxidoreduct"/>
</dbReference>
<dbReference type="Proteomes" id="UP000253370">
    <property type="component" value="Unassembled WGS sequence"/>
</dbReference>
<dbReference type="InterPro" id="IPR036291">
    <property type="entry name" value="NAD(P)-bd_dom_sf"/>
</dbReference>
<dbReference type="Gene3D" id="3.40.50.720">
    <property type="entry name" value="NAD(P)-binding Rossmann-like Domain"/>
    <property type="match status" value="2"/>
</dbReference>
<dbReference type="GO" id="GO:0016491">
    <property type="term" value="F:oxidoreductase activity"/>
    <property type="evidence" value="ECO:0007669"/>
    <property type="project" value="UniProtKB-KW"/>
</dbReference>
<dbReference type="InterPro" id="IPR001509">
    <property type="entry name" value="Epimerase_deHydtase"/>
</dbReference>
<dbReference type="EMBL" id="QNTQ01000006">
    <property type="protein sequence ID" value="RBI85441.1"/>
    <property type="molecule type" value="Genomic_DNA"/>
</dbReference>
<proteinExistence type="inferred from homology"/>
<sequence length="701" mass="75852">MADTELRAGLVGAGYIADWHAAAIAASPGARLVAVADRAAHAAEALAERHGARAYADVAEMLARGGCDIVHVLTPPASHAALARQCLRAGTHVLVEKPVALSASEVAEIEAEAQASGRVFAAGHNFLGLPSYERLKSALAEGLIGPVDTAELTWALPFPPLRSGPYGLWPLQAPENQLLETGPHLLAFATDLFGPVEIEHLSLGRPVELPGMGRRPQLWRMTGQAGGVALSLTISSVETWDERSLTLRGPAGFARLDYAGDTLLLRRENASDLILNPLRKELSTGWQHLRGGTARALRELSSLNRASPYALSFRGMLAEVYGAIRAGRAPDVRFAGRSAVPVMRAVEQACARIPAEWRPPAPPVRTRKPAPQVMVIGGTGFIGRNLTRALAARGTDVRVVSRGGRGPFDDLPDRVETVAVPLRDRAALAEAMRGVDCVVNLARSADPTWQNALENDVRVTVTIAEAALDAGVRRLIYTGTIASYDMSDPAATITEATGFAPDMSDRNVYARSKAECERRMMEMHLTRDLPMLIARPGIVIGPGGPLQHWGIGRWHGSGAVRLWGDGRNKLPFVLIEDVTDALIRMMDDDIPTGESFNLVGPPLLSGREYFEAIRTELGAALTVRPGNLTAMWAGDAVKHVLKRHVLRRRGLVRPSLKDWKSRAHLSRFDNTHPRRLLGWTPVDERESLIRRGIVEANLLGF</sequence>
<dbReference type="InterPro" id="IPR000683">
    <property type="entry name" value="Gfo/Idh/MocA-like_OxRdtase_N"/>
</dbReference>
<evidence type="ECO:0000259" key="3">
    <source>
        <dbReference type="Pfam" id="PF01370"/>
    </source>
</evidence>
<dbReference type="RefSeq" id="WP_113288700.1">
    <property type="nucleotide sequence ID" value="NZ_QNTQ01000006.1"/>
</dbReference>
<dbReference type="OrthoDB" id="7798185at2"/>
<organism evidence="5 6">
    <name type="scientific">Rhodosalinus halophilus</name>
    <dbReference type="NCBI Taxonomy" id="2259333"/>
    <lineage>
        <taxon>Bacteria</taxon>
        <taxon>Pseudomonadati</taxon>
        <taxon>Pseudomonadota</taxon>
        <taxon>Alphaproteobacteria</taxon>
        <taxon>Rhodobacterales</taxon>
        <taxon>Paracoccaceae</taxon>
        <taxon>Rhodosalinus</taxon>
    </lineage>
</organism>
<dbReference type="PANTHER" id="PTHR43708">
    <property type="entry name" value="CONSERVED EXPRESSED OXIDOREDUCTASE (EUROFUNG)"/>
    <property type="match status" value="1"/>
</dbReference>
<dbReference type="SUPFAM" id="SSF51735">
    <property type="entry name" value="NAD(P)-binding Rossmann-fold domains"/>
    <property type="match status" value="2"/>
</dbReference>
<dbReference type="Pfam" id="PF01370">
    <property type="entry name" value="Epimerase"/>
    <property type="match status" value="1"/>
</dbReference>
<feature type="domain" description="NAD-dependent epimerase/dehydratase" evidence="3">
    <location>
        <begin position="373"/>
        <end position="598"/>
    </location>
</feature>
<dbReference type="PANTHER" id="PTHR43708:SF5">
    <property type="entry name" value="CONSERVED EXPRESSED OXIDOREDUCTASE (EUROFUNG)-RELATED"/>
    <property type="match status" value="1"/>
</dbReference>
<evidence type="ECO:0000313" key="6">
    <source>
        <dbReference type="Proteomes" id="UP000253370"/>
    </source>
</evidence>
<evidence type="ECO:0000256" key="1">
    <source>
        <dbReference type="ARBA" id="ARBA00010928"/>
    </source>
</evidence>
<dbReference type="Gene3D" id="3.30.360.10">
    <property type="entry name" value="Dihydrodipicolinate Reductase, domain 2"/>
    <property type="match status" value="1"/>
</dbReference>
<evidence type="ECO:0000313" key="5">
    <source>
        <dbReference type="EMBL" id="RBI85441.1"/>
    </source>
</evidence>
<dbReference type="GO" id="GO:0000166">
    <property type="term" value="F:nucleotide binding"/>
    <property type="evidence" value="ECO:0007669"/>
    <property type="project" value="InterPro"/>
</dbReference>
<keyword evidence="2" id="KW-0560">Oxidoreductase</keyword>
<accession>A0A365U9N0</accession>
<evidence type="ECO:0000256" key="2">
    <source>
        <dbReference type="ARBA" id="ARBA00023002"/>
    </source>
</evidence>
<name>A0A365U9N0_9RHOB</name>
<comment type="similarity">
    <text evidence="1">Belongs to the Gfo/Idh/MocA family.</text>
</comment>
<evidence type="ECO:0000259" key="4">
    <source>
        <dbReference type="Pfam" id="PF01408"/>
    </source>
</evidence>
<gene>
    <name evidence="5" type="ORF">DRV85_06770</name>
</gene>